<name>A0ABN7WK68_GIGMA</name>
<keyword evidence="2" id="KW-1185">Reference proteome</keyword>
<proteinExistence type="predicted"/>
<organism evidence="1 2">
    <name type="scientific">Gigaspora margarita</name>
    <dbReference type="NCBI Taxonomy" id="4874"/>
    <lineage>
        <taxon>Eukaryota</taxon>
        <taxon>Fungi</taxon>
        <taxon>Fungi incertae sedis</taxon>
        <taxon>Mucoromycota</taxon>
        <taxon>Glomeromycotina</taxon>
        <taxon>Glomeromycetes</taxon>
        <taxon>Diversisporales</taxon>
        <taxon>Gigasporaceae</taxon>
        <taxon>Gigaspora</taxon>
    </lineage>
</organism>
<evidence type="ECO:0000313" key="2">
    <source>
        <dbReference type="Proteomes" id="UP000789901"/>
    </source>
</evidence>
<comment type="caution">
    <text evidence="1">The sequence shown here is derived from an EMBL/GenBank/DDBJ whole genome shotgun (WGS) entry which is preliminary data.</text>
</comment>
<reference evidence="1 2" key="1">
    <citation type="submission" date="2021-06" db="EMBL/GenBank/DDBJ databases">
        <authorList>
            <person name="Kallberg Y."/>
            <person name="Tangrot J."/>
            <person name="Rosling A."/>
        </authorList>
    </citation>
    <scope>NUCLEOTIDE SEQUENCE [LARGE SCALE GENOMIC DNA]</scope>
    <source>
        <strain evidence="1 2">120-4 pot B 10/14</strain>
    </source>
</reference>
<sequence>MQINKDELGAQNSPSLSALVSACMEELQRNIQELRNKNIILQA</sequence>
<feature type="non-terminal residue" evidence="1">
    <location>
        <position position="43"/>
    </location>
</feature>
<dbReference type="EMBL" id="CAJVQB010046644">
    <property type="protein sequence ID" value="CAG8833071.1"/>
    <property type="molecule type" value="Genomic_DNA"/>
</dbReference>
<gene>
    <name evidence="1" type="ORF">GMARGA_LOCUS31369</name>
</gene>
<dbReference type="PROSITE" id="PS51257">
    <property type="entry name" value="PROKAR_LIPOPROTEIN"/>
    <property type="match status" value="1"/>
</dbReference>
<accession>A0ABN7WK68</accession>
<evidence type="ECO:0000313" key="1">
    <source>
        <dbReference type="EMBL" id="CAG8833071.1"/>
    </source>
</evidence>
<dbReference type="Proteomes" id="UP000789901">
    <property type="component" value="Unassembled WGS sequence"/>
</dbReference>
<protein>
    <submittedName>
        <fullName evidence="1">17215_t:CDS:1</fullName>
    </submittedName>
</protein>